<keyword evidence="1" id="KW-0812">Transmembrane</keyword>
<evidence type="ECO:0000313" key="2">
    <source>
        <dbReference type="EMBL" id="QDI90199.1"/>
    </source>
</evidence>
<name>A0A514LED8_9BACI</name>
<protein>
    <submittedName>
        <fullName evidence="2">Uncharacterized protein</fullName>
    </submittedName>
</protein>
<sequence length="65" mass="7600">MKPWLKIIQVMSIIIGSYFLVRLCVTQEWYIEGPAFDIPSLFIIGTSFFNAVTIVRFYEYVSSKE</sequence>
<feature type="transmembrane region" description="Helical" evidence="1">
    <location>
        <begin position="36"/>
        <end position="58"/>
    </location>
</feature>
<dbReference type="RefSeq" id="WP_142087091.1">
    <property type="nucleotide sequence ID" value="NZ_CP035485.1"/>
</dbReference>
<keyword evidence="1" id="KW-0472">Membrane</keyword>
<evidence type="ECO:0000313" key="3">
    <source>
        <dbReference type="Proteomes" id="UP000319756"/>
    </source>
</evidence>
<reference evidence="3" key="1">
    <citation type="submission" date="2019-01" db="EMBL/GenBank/DDBJ databases">
        <title>Genomic analysis of Salicibibacter sp. NKC3-5.</title>
        <authorList>
            <person name="Oh Y.J."/>
        </authorList>
    </citation>
    <scope>NUCLEOTIDE SEQUENCE [LARGE SCALE GENOMIC DNA]</scope>
    <source>
        <strain evidence="3">NKC3-5</strain>
    </source>
</reference>
<dbReference type="KEGG" id="sale:EPH95_02615"/>
<evidence type="ECO:0000256" key="1">
    <source>
        <dbReference type="SAM" id="Phobius"/>
    </source>
</evidence>
<gene>
    <name evidence="2" type="ORF">EPH95_02615</name>
</gene>
<feature type="transmembrane region" description="Helical" evidence="1">
    <location>
        <begin position="7"/>
        <end position="30"/>
    </location>
</feature>
<keyword evidence="1" id="KW-1133">Transmembrane helix</keyword>
<dbReference type="AlphaFoldDB" id="A0A514LED8"/>
<dbReference type="EMBL" id="CP035485">
    <property type="protein sequence ID" value="QDI90199.1"/>
    <property type="molecule type" value="Genomic_DNA"/>
</dbReference>
<proteinExistence type="predicted"/>
<organism evidence="2 3">
    <name type="scientific">Salicibibacter halophilus</name>
    <dbReference type="NCBI Taxonomy" id="2502791"/>
    <lineage>
        <taxon>Bacteria</taxon>
        <taxon>Bacillati</taxon>
        <taxon>Bacillota</taxon>
        <taxon>Bacilli</taxon>
        <taxon>Bacillales</taxon>
        <taxon>Bacillaceae</taxon>
        <taxon>Salicibibacter</taxon>
    </lineage>
</organism>
<keyword evidence="3" id="KW-1185">Reference proteome</keyword>
<accession>A0A514LED8</accession>
<dbReference type="Proteomes" id="UP000319756">
    <property type="component" value="Chromosome"/>
</dbReference>